<organism evidence="1 2">
    <name type="scientific">Longispora fulva</name>
    <dbReference type="NCBI Taxonomy" id="619741"/>
    <lineage>
        <taxon>Bacteria</taxon>
        <taxon>Bacillati</taxon>
        <taxon>Actinomycetota</taxon>
        <taxon>Actinomycetes</taxon>
        <taxon>Micromonosporales</taxon>
        <taxon>Micromonosporaceae</taxon>
        <taxon>Longispora</taxon>
    </lineage>
</organism>
<gene>
    <name evidence="1" type="ORF">IW245_006890</name>
</gene>
<reference evidence="1" key="1">
    <citation type="submission" date="2020-11" db="EMBL/GenBank/DDBJ databases">
        <title>Sequencing the genomes of 1000 actinobacteria strains.</title>
        <authorList>
            <person name="Klenk H.-P."/>
        </authorList>
    </citation>
    <scope>NUCLEOTIDE SEQUENCE</scope>
    <source>
        <strain evidence="1">DSM 45356</strain>
    </source>
</reference>
<protein>
    <submittedName>
        <fullName evidence="1">Uncharacterized protein</fullName>
    </submittedName>
</protein>
<dbReference type="AlphaFoldDB" id="A0A8J7GLY0"/>
<proteinExistence type="predicted"/>
<dbReference type="Proteomes" id="UP000622552">
    <property type="component" value="Unassembled WGS sequence"/>
</dbReference>
<evidence type="ECO:0000313" key="2">
    <source>
        <dbReference type="Proteomes" id="UP000622552"/>
    </source>
</evidence>
<evidence type="ECO:0000313" key="1">
    <source>
        <dbReference type="EMBL" id="MBG6140696.1"/>
    </source>
</evidence>
<dbReference type="RefSeq" id="WP_197007218.1">
    <property type="nucleotide sequence ID" value="NZ_BONS01000053.1"/>
</dbReference>
<dbReference type="EMBL" id="JADOUF010000001">
    <property type="protein sequence ID" value="MBG6140696.1"/>
    <property type="molecule type" value="Genomic_DNA"/>
</dbReference>
<sequence>MIEQTDTPKRRAVREAAEVMKAAKPALHKAIVEAKLDGAKVGELAADSGYAREQVRRILRANGIAAD</sequence>
<accession>A0A8J7GLY0</accession>
<comment type="caution">
    <text evidence="1">The sequence shown here is derived from an EMBL/GenBank/DDBJ whole genome shotgun (WGS) entry which is preliminary data.</text>
</comment>
<keyword evidence="2" id="KW-1185">Reference proteome</keyword>
<name>A0A8J7GLY0_9ACTN</name>